<feature type="region of interest" description="Disordered" evidence="2">
    <location>
        <begin position="1"/>
        <end position="33"/>
    </location>
</feature>
<sequence length="209" mass="24042">MLTKPAAGNTETDNPGTGKRSEEETDEDTRAPVTRSFLEGLFASLRDDIQGVKRDLSQDLKVVRRELEEVGERVAAQEEHENARGEEIAQLQQDIIWLKDQQIELQAHAEDLENWSKWNNIRIQGASTVAEEEDLLAYVPAFFHQILGESSDREVHIDRVHRVGPPRLFHIPPADILAYIHDFPLKKWILQTAREQHPLKFRGHTLLLY</sequence>
<evidence type="ECO:0000313" key="3">
    <source>
        <dbReference type="EMBL" id="KAJ1153005.1"/>
    </source>
</evidence>
<dbReference type="EMBL" id="JANPWB010000009">
    <property type="protein sequence ID" value="KAJ1153005.1"/>
    <property type="molecule type" value="Genomic_DNA"/>
</dbReference>
<dbReference type="Gene3D" id="3.30.70.1820">
    <property type="entry name" value="L1 transposable element, RRM domain"/>
    <property type="match status" value="1"/>
</dbReference>
<comment type="caution">
    <text evidence="3">The sequence shown here is derived from an EMBL/GenBank/DDBJ whole genome shotgun (WGS) entry which is preliminary data.</text>
</comment>
<evidence type="ECO:0000313" key="4">
    <source>
        <dbReference type="Proteomes" id="UP001066276"/>
    </source>
</evidence>
<keyword evidence="1" id="KW-0175">Coiled coil</keyword>
<gene>
    <name evidence="3" type="ORF">NDU88_005777</name>
</gene>
<organism evidence="3 4">
    <name type="scientific">Pleurodeles waltl</name>
    <name type="common">Iberian ribbed newt</name>
    <dbReference type="NCBI Taxonomy" id="8319"/>
    <lineage>
        <taxon>Eukaryota</taxon>
        <taxon>Metazoa</taxon>
        <taxon>Chordata</taxon>
        <taxon>Craniata</taxon>
        <taxon>Vertebrata</taxon>
        <taxon>Euteleostomi</taxon>
        <taxon>Amphibia</taxon>
        <taxon>Batrachia</taxon>
        <taxon>Caudata</taxon>
        <taxon>Salamandroidea</taxon>
        <taxon>Salamandridae</taxon>
        <taxon>Pleurodelinae</taxon>
        <taxon>Pleurodeles</taxon>
    </lineage>
</organism>
<reference evidence="3" key="1">
    <citation type="journal article" date="2022" name="bioRxiv">
        <title>Sequencing and chromosome-scale assembly of the giantPleurodeles waltlgenome.</title>
        <authorList>
            <person name="Brown T."/>
            <person name="Elewa A."/>
            <person name="Iarovenko S."/>
            <person name="Subramanian E."/>
            <person name="Araus A.J."/>
            <person name="Petzold A."/>
            <person name="Susuki M."/>
            <person name="Suzuki K.-i.T."/>
            <person name="Hayashi T."/>
            <person name="Toyoda A."/>
            <person name="Oliveira C."/>
            <person name="Osipova E."/>
            <person name="Leigh N.D."/>
            <person name="Simon A."/>
            <person name="Yun M.H."/>
        </authorList>
    </citation>
    <scope>NUCLEOTIDE SEQUENCE</scope>
    <source>
        <strain evidence="3">20211129_DDA</strain>
        <tissue evidence="3">Liver</tissue>
    </source>
</reference>
<proteinExistence type="predicted"/>
<feature type="coiled-coil region" evidence="1">
    <location>
        <begin position="53"/>
        <end position="80"/>
    </location>
</feature>
<keyword evidence="4" id="KW-1185">Reference proteome</keyword>
<protein>
    <submittedName>
        <fullName evidence="3">Uncharacterized protein</fullName>
    </submittedName>
</protein>
<accession>A0AAV7RQ73</accession>
<evidence type="ECO:0000256" key="2">
    <source>
        <dbReference type="SAM" id="MobiDB-lite"/>
    </source>
</evidence>
<evidence type="ECO:0000256" key="1">
    <source>
        <dbReference type="SAM" id="Coils"/>
    </source>
</evidence>
<dbReference type="Proteomes" id="UP001066276">
    <property type="component" value="Chromosome 5"/>
</dbReference>
<dbReference type="AlphaFoldDB" id="A0AAV7RQ73"/>
<name>A0AAV7RQ73_PLEWA</name>